<dbReference type="PANTHER" id="PTHR11132">
    <property type="entry name" value="SOLUTE CARRIER FAMILY 35"/>
    <property type="match status" value="1"/>
</dbReference>
<reference evidence="8" key="1">
    <citation type="submission" date="2021-01" db="EMBL/GenBank/DDBJ databases">
        <authorList>
            <person name="Corre E."/>
            <person name="Pelletier E."/>
            <person name="Niang G."/>
            <person name="Scheremetjew M."/>
            <person name="Finn R."/>
            <person name="Kale V."/>
            <person name="Holt S."/>
            <person name="Cochrane G."/>
            <person name="Meng A."/>
            <person name="Brown T."/>
            <person name="Cohen L."/>
        </authorList>
    </citation>
    <scope>NUCLEOTIDE SEQUENCE</scope>
    <source>
        <strain evidence="8">CCMP125</strain>
    </source>
</reference>
<evidence type="ECO:0000256" key="5">
    <source>
        <dbReference type="SAM" id="MobiDB-lite"/>
    </source>
</evidence>
<accession>A0A7S2YKG5</accession>
<dbReference type="AlphaFoldDB" id="A0A7S2YKG5"/>
<feature type="transmembrane region" description="Helical" evidence="6">
    <location>
        <begin position="154"/>
        <end position="172"/>
    </location>
</feature>
<feature type="domain" description="Sugar phosphate transporter" evidence="7">
    <location>
        <begin position="316"/>
        <end position="552"/>
    </location>
</feature>
<feature type="transmembrane region" description="Helical" evidence="6">
    <location>
        <begin position="406"/>
        <end position="426"/>
    </location>
</feature>
<feature type="transmembrane region" description="Helical" evidence="6">
    <location>
        <begin position="326"/>
        <end position="348"/>
    </location>
</feature>
<evidence type="ECO:0000256" key="1">
    <source>
        <dbReference type="ARBA" id="ARBA00004141"/>
    </source>
</evidence>
<evidence type="ECO:0000256" key="4">
    <source>
        <dbReference type="ARBA" id="ARBA00023136"/>
    </source>
</evidence>
<feature type="compositionally biased region" description="Basic and acidic residues" evidence="5">
    <location>
        <begin position="127"/>
        <end position="136"/>
    </location>
</feature>
<keyword evidence="3 6" id="KW-1133">Transmembrane helix</keyword>
<dbReference type="GO" id="GO:0016020">
    <property type="term" value="C:membrane"/>
    <property type="evidence" value="ECO:0007669"/>
    <property type="project" value="UniProtKB-SubCell"/>
</dbReference>
<keyword evidence="4 6" id="KW-0472">Membrane</keyword>
<feature type="region of interest" description="Disordered" evidence="5">
    <location>
        <begin position="127"/>
        <end position="147"/>
    </location>
</feature>
<organism evidence="8">
    <name type="scientific">Entomoneis paludosa</name>
    <dbReference type="NCBI Taxonomy" id="265537"/>
    <lineage>
        <taxon>Eukaryota</taxon>
        <taxon>Sar</taxon>
        <taxon>Stramenopiles</taxon>
        <taxon>Ochrophyta</taxon>
        <taxon>Bacillariophyta</taxon>
        <taxon>Bacillariophyceae</taxon>
        <taxon>Bacillariophycidae</taxon>
        <taxon>Entomoneidaceae</taxon>
        <taxon>Entomoneis</taxon>
    </lineage>
</organism>
<dbReference type="Pfam" id="PF03151">
    <property type="entry name" value="TPT"/>
    <property type="match status" value="1"/>
</dbReference>
<feature type="compositionally biased region" description="Basic and acidic residues" evidence="5">
    <location>
        <begin position="41"/>
        <end position="53"/>
    </location>
</feature>
<feature type="transmembrane region" description="Helical" evidence="6">
    <location>
        <begin position="383"/>
        <end position="400"/>
    </location>
</feature>
<keyword evidence="2 6" id="KW-0812">Transmembrane</keyword>
<dbReference type="InterPro" id="IPR050186">
    <property type="entry name" value="TPT_transporter"/>
</dbReference>
<feature type="transmembrane region" description="Helical" evidence="6">
    <location>
        <begin position="535"/>
        <end position="554"/>
    </location>
</feature>
<evidence type="ECO:0000256" key="6">
    <source>
        <dbReference type="SAM" id="Phobius"/>
    </source>
</evidence>
<protein>
    <recommendedName>
        <fullName evidence="7">Sugar phosphate transporter domain-containing protein</fullName>
    </recommendedName>
</protein>
<proteinExistence type="predicted"/>
<feature type="region of interest" description="Disordered" evidence="5">
    <location>
        <begin position="247"/>
        <end position="275"/>
    </location>
</feature>
<evidence type="ECO:0000256" key="2">
    <source>
        <dbReference type="ARBA" id="ARBA00022692"/>
    </source>
</evidence>
<feature type="transmembrane region" description="Helical" evidence="6">
    <location>
        <begin position="477"/>
        <end position="496"/>
    </location>
</feature>
<feature type="transmembrane region" description="Helical" evidence="6">
    <location>
        <begin position="508"/>
        <end position="529"/>
    </location>
</feature>
<evidence type="ECO:0000313" key="8">
    <source>
        <dbReference type="EMBL" id="CAD9980835.1"/>
    </source>
</evidence>
<feature type="transmembrane region" description="Helical" evidence="6">
    <location>
        <begin position="184"/>
        <end position="207"/>
    </location>
</feature>
<sequence>MASKATADQPSPAAQDKQRMQQVQFILPPELAVSGSSEGSSVREQDYDDHQMEDGASDQVCTRNSKKKGHPLVVQFATPTSSSRRGIQEEDGPRGSICDELLESGSTKILTIPVGGSNYKRREYEQELPARRETTQENKNQTNEESSRGLHNSASLWIIIWVLNNLAITLTNKVAYNEPVDFKYPYFLSAHHMAFIAMGTNFVFWCLERHSMEPSEEEDAAGVEEVELHAMEDWPSELESVATIQTSMEDTDSSCKQGSDRDNQSGSKGSKERKIEQDVVLQQKLLLLQPKVTQEKPSKTKQPPSWITTLFGDLEKKELDAKGKRLILAYSVLFSANLCIGNVSLIYVSVNFNQVMRSLVPAVTIFMGYFINKPTSFQRQIAVIPVIVGVAMACFGDMSFSTIGFGYTSLCVFLAALKVVASGEILTGDLKLHPFDLLRHMTPLALVQCLIMSIATGEVQEILQRWPTDFSPWGPKGLYPSSIVNLTGLISLTFNVSSLQVNKLTSPLTLCVAANVKQVLMIGIATAVFETEISPLNAAGIAIVLAGSAWYSYVSSMEKAAAKALGNRQTAIRSSSARSTKNRMMDLESSGRSQPLRYLSFATSSSSVRQFLSSGRRTRTDRSSMSVSSTARSSCWGRTKSCWNTTRIRLLLISGLFGISMYANPMLFGEHHHFMSLERLTTIAFDETSSNCSYFHNSSSCT</sequence>
<gene>
    <name evidence="8" type="ORF">APAL1065_LOCUS19730</name>
</gene>
<evidence type="ECO:0000256" key="3">
    <source>
        <dbReference type="ARBA" id="ARBA00022989"/>
    </source>
</evidence>
<dbReference type="EMBL" id="HBHT01029370">
    <property type="protein sequence ID" value="CAD9980835.1"/>
    <property type="molecule type" value="Transcribed_RNA"/>
</dbReference>
<feature type="transmembrane region" description="Helical" evidence="6">
    <location>
        <begin position="648"/>
        <end position="668"/>
    </location>
</feature>
<evidence type="ECO:0000259" key="7">
    <source>
        <dbReference type="Pfam" id="PF03151"/>
    </source>
</evidence>
<dbReference type="InterPro" id="IPR004853">
    <property type="entry name" value="Sugar_P_trans_dom"/>
</dbReference>
<feature type="region of interest" description="Disordered" evidence="5">
    <location>
        <begin position="1"/>
        <end position="99"/>
    </location>
</feature>
<feature type="compositionally biased region" description="Polar residues" evidence="5">
    <location>
        <begin position="137"/>
        <end position="147"/>
    </location>
</feature>
<comment type="subcellular location">
    <subcellularLocation>
        <location evidence="1">Membrane</location>
        <topology evidence="1">Multi-pass membrane protein</topology>
    </subcellularLocation>
</comment>
<feature type="compositionally biased region" description="Basic and acidic residues" evidence="5">
    <location>
        <begin position="258"/>
        <end position="275"/>
    </location>
</feature>
<name>A0A7S2YKG5_9STRA</name>